<dbReference type="OrthoDB" id="9807456at2"/>
<organism evidence="13 14">
    <name type="scientific">Selenomonas sputigena (strain ATCC 35185 / DSM 20758 / CCUG 44933 / VPI D19B-28)</name>
    <dbReference type="NCBI Taxonomy" id="546271"/>
    <lineage>
        <taxon>Bacteria</taxon>
        <taxon>Bacillati</taxon>
        <taxon>Bacillota</taxon>
        <taxon>Negativicutes</taxon>
        <taxon>Selenomonadales</taxon>
        <taxon>Selenomonadaceae</taxon>
        <taxon>Selenomonas</taxon>
    </lineage>
</organism>
<evidence type="ECO:0000313" key="12">
    <source>
        <dbReference type="EMBL" id="AEC00588.1"/>
    </source>
</evidence>
<sequence length="196" mass="21033">MKKIVVATKNEGKVKEILAAFQKLPVELLTLKEFGSLPEAVEDADTFEGNARIKARFYAERTGCACLADDSGLEVEVLGGAPGVHSARYSGRHDDAANNEKLVAELQKRGAVESAAAFRCVLVLHDADGTELISEGTCVGRVRQESRGAGGFGYDPYFYLASGKSLAELTVSEKQAVSHRGAALRLMAAQMKERLT</sequence>
<dbReference type="CDD" id="cd00515">
    <property type="entry name" value="HAM1"/>
    <property type="match status" value="1"/>
</dbReference>
<keyword evidence="6 10" id="KW-0460">Magnesium</keyword>
<dbReference type="GO" id="GO:0036220">
    <property type="term" value="F:ITP diphosphatase activity"/>
    <property type="evidence" value="ECO:0007669"/>
    <property type="project" value="UniProtKB-UniRule"/>
</dbReference>
<dbReference type="AlphaFoldDB" id="C9LSV8"/>
<dbReference type="HOGENOM" id="CLU_082080_0_2_9"/>
<feature type="binding site" evidence="10">
    <location>
        <position position="174"/>
    </location>
    <ligand>
        <name>substrate</name>
    </ligand>
</feature>
<dbReference type="GO" id="GO:0009117">
    <property type="term" value="P:nucleotide metabolic process"/>
    <property type="evidence" value="ECO:0007669"/>
    <property type="project" value="UniProtKB-KW"/>
</dbReference>
<dbReference type="GO" id="GO:0036222">
    <property type="term" value="F:XTP diphosphatase activity"/>
    <property type="evidence" value="ECO:0007669"/>
    <property type="project" value="UniProtKB-UniRule"/>
</dbReference>
<dbReference type="GO" id="GO:0009146">
    <property type="term" value="P:purine nucleoside triphosphate catabolic process"/>
    <property type="evidence" value="ECO:0007669"/>
    <property type="project" value="UniProtKB-UniRule"/>
</dbReference>
<evidence type="ECO:0000256" key="2">
    <source>
        <dbReference type="ARBA" id="ARBA00011738"/>
    </source>
</evidence>
<evidence type="ECO:0000256" key="7">
    <source>
        <dbReference type="ARBA" id="ARBA00023080"/>
    </source>
</evidence>
<gene>
    <name evidence="13" type="primary">rdgB</name>
    <name evidence="12" type="ordered locus">Selsp_1632</name>
    <name evidence="13" type="ORF">SELSPUOL_00535</name>
</gene>
<feature type="binding site" evidence="10">
    <location>
        <begin position="8"/>
        <end position="13"/>
    </location>
    <ligand>
        <name>substrate</name>
    </ligand>
</feature>
<feature type="active site" description="Proton acceptor" evidence="10">
    <location>
        <position position="70"/>
    </location>
</feature>
<evidence type="ECO:0000256" key="9">
    <source>
        <dbReference type="ARBA" id="ARBA00052017"/>
    </source>
</evidence>
<dbReference type="Proteomes" id="UP000003505">
    <property type="component" value="Unassembled WGS sequence"/>
</dbReference>
<evidence type="ECO:0000313" key="15">
    <source>
        <dbReference type="Proteomes" id="UP000011124"/>
    </source>
</evidence>
<feature type="binding site" evidence="10">
    <location>
        <position position="71"/>
    </location>
    <ligand>
        <name>substrate</name>
    </ligand>
</feature>
<evidence type="ECO:0000256" key="4">
    <source>
        <dbReference type="ARBA" id="ARBA00022741"/>
    </source>
</evidence>
<dbReference type="NCBIfam" id="TIGR00042">
    <property type="entry name" value="RdgB/HAM1 family non-canonical purine NTP pyrophosphatase"/>
    <property type="match status" value="1"/>
</dbReference>
<name>C9LSV8_SELS3</name>
<reference evidence="12 15" key="2">
    <citation type="submission" date="2011-04" db="EMBL/GenBank/DDBJ databases">
        <title>The complete genome of Selenomonas sputigena DSM 20758.</title>
        <authorList>
            <consortium name="US DOE Joint Genome Institute (JGI-PGF)"/>
            <person name="Lucas S."/>
            <person name="Copeland A."/>
            <person name="Lapidus A."/>
            <person name="Bruce D."/>
            <person name="Goodwin L."/>
            <person name="Pitluck S."/>
            <person name="Peters L."/>
            <person name="Kyrpides N."/>
            <person name="Mavromatis K."/>
            <person name="Ivanova N."/>
            <person name="Ovchinnikova G."/>
            <person name="Teshima H."/>
            <person name="Detter J.C."/>
            <person name="Tapia R."/>
            <person name="Han C."/>
            <person name="Land M."/>
            <person name="Hauser L."/>
            <person name="Markowitz V."/>
            <person name="Cheng J.-F."/>
            <person name="Hugenholtz P."/>
            <person name="Woyke T."/>
            <person name="Wu D."/>
            <person name="Gronow S."/>
            <person name="Wellnitz S."/>
            <person name="Schneider S."/>
            <person name="Klenk H.-P."/>
            <person name="Eisen J.A."/>
        </authorList>
    </citation>
    <scope>NUCLEOTIDE SEQUENCE [LARGE SCALE GENOMIC DNA]</scope>
    <source>
        <strain evidence="12">ATCC 35185</strain>
        <strain evidence="15">ATCC 35185 / DSM 20758 / VPI D19B-28</strain>
    </source>
</reference>
<keyword evidence="15" id="KW-1185">Reference proteome</keyword>
<evidence type="ECO:0000256" key="1">
    <source>
        <dbReference type="ARBA" id="ARBA00008023"/>
    </source>
</evidence>
<dbReference type="GO" id="GO:0017111">
    <property type="term" value="F:ribonucleoside triphosphate phosphatase activity"/>
    <property type="evidence" value="ECO:0007669"/>
    <property type="project" value="InterPro"/>
</dbReference>
<reference evidence="13 14" key="1">
    <citation type="submission" date="2009-09" db="EMBL/GenBank/DDBJ databases">
        <authorList>
            <person name="Weinstock G."/>
            <person name="Sodergren E."/>
            <person name="Clifton S."/>
            <person name="Fulton L."/>
            <person name="Fulton B."/>
            <person name="Courtney L."/>
            <person name="Fronick C."/>
            <person name="Harrison M."/>
            <person name="Strong C."/>
            <person name="Farmer C."/>
            <person name="Delahaunty K."/>
            <person name="Markovic C."/>
            <person name="Hall O."/>
            <person name="Minx P."/>
            <person name="Tomlinson C."/>
            <person name="Mitreva M."/>
            <person name="Nelson J."/>
            <person name="Hou S."/>
            <person name="Wollam A."/>
            <person name="Pepin K.H."/>
            <person name="Johnson M."/>
            <person name="Bhonagiri V."/>
            <person name="Nash W.E."/>
            <person name="Warren W."/>
            <person name="Chinwalla A."/>
            <person name="Mardis E.R."/>
            <person name="Wilson R.K."/>
        </authorList>
    </citation>
    <scope>NUCLEOTIDE SEQUENCE [LARGE SCALE GENOMIC DNA]</scope>
    <source>
        <strain evidence="13">ATCC 35185</strain>
        <strain evidence="14">ATCC 35185 / DSM 20758 / VPI D19B-28</strain>
    </source>
</reference>
<dbReference type="GO" id="GO:0000166">
    <property type="term" value="F:nucleotide binding"/>
    <property type="evidence" value="ECO:0007669"/>
    <property type="project" value="UniProtKB-KW"/>
</dbReference>
<evidence type="ECO:0000256" key="5">
    <source>
        <dbReference type="ARBA" id="ARBA00022801"/>
    </source>
</evidence>
<dbReference type="GO" id="GO:0035870">
    <property type="term" value="F:dITP diphosphatase activity"/>
    <property type="evidence" value="ECO:0007669"/>
    <property type="project" value="UniProtKB-UniRule"/>
</dbReference>
<dbReference type="HAMAP" id="MF_01405">
    <property type="entry name" value="Non_canon_purine_NTPase"/>
    <property type="match status" value="1"/>
</dbReference>
<keyword evidence="5 10" id="KW-0378">Hydrolase</keyword>
<dbReference type="GO" id="GO:0005829">
    <property type="term" value="C:cytosol"/>
    <property type="evidence" value="ECO:0007669"/>
    <property type="project" value="TreeGrafter"/>
</dbReference>
<evidence type="ECO:0000256" key="10">
    <source>
        <dbReference type="HAMAP-Rule" id="MF_01405"/>
    </source>
</evidence>
<dbReference type="InterPro" id="IPR002637">
    <property type="entry name" value="RdgB/HAM1"/>
</dbReference>
<dbReference type="eggNOG" id="COG0127">
    <property type="taxonomic scope" value="Bacteria"/>
</dbReference>
<dbReference type="Proteomes" id="UP000011124">
    <property type="component" value="Chromosome"/>
</dbReference>
<dbReference type="InterPro" id="IPR029001">
    <property type="entry name" value="ITPase-like_fam"/>
</dbReference>
<dbReference type="Gene3D" id="3.90.950.10">
    <property type="match status" value="1"/>
</dbReference>
<feature type="binding site" evidence="10">
    <location>
        <begin position="179"/>
        <end position="180"/>
    </location>
    <ligand>
        <name>substrate</name>
    </ligand>
</feature>
<evidence type="ECO:0000256" key="3">
    <source>
        <dbReference type="ARBA" id="ARBA00022723"/>
    </source>
</evidence>
<protein>
    <recommendedName>
        <fullName evidence="10">dITP/XTP pyrophosphatase</fullName>
        <ecNumber evidence="10">3.6.1.66</ecNumber>
    </recommendedName>
    <alternativeName>
        <fullName evidence="10">Non-canonical purine NTP pyrophosphatase</fullName>
    </alternativeName>
    <alternativeName>
        <fullName evidence="10">Non-standard purine NTP pyrophosphatase</fullName>
    </alternativeName>
    <alternativeName>
        <fullName evidence="10">Nucleoside-triphosphate diphosphatase</fullName>
    </alternativeName>
    <alternativeName>
        <fullName evidence="10">Nucleoside-triphosphate pyrophosphatase</fullName>
        <shortName evidence="10">NTPase</shortName>
    </alternativeName>
</protein>
<comment type="catalytic activity">
    <reaction evidence="8 10">
        <text>dITP + H2O = dIMP + diphosphate + H(+)</text>
        <dbReference type="Rhea" id="RHEA:28342"/>
        <dbReference type="ChEBI" id="CHEBI:15377"/>
        <dbReference type="ChEBI" id="CHEBI:15378"/>
        <dbReference type="ChEBI" id="CHEBI:33019"/>
        <dbReference type="ChEBI" id="CHEBI:61194"/>
        <dbReference type="ChEBI" id="CHEBI:61382"/>
        <dbReference type="EC" id="3.6.1.66"/>
    </reaction>
</comment>
<evidence type="ECO:0000256" key="8">
    <source>
        <dbReference type="ARBA" id="ARBA00051875"/>
    </source>
</evidence>
<keyword evidence="7 10" id="KW-0546">Nucleotide metabolism</keyword>
<comment type="caution">
    <text evidence="10">Lacks conserved residue(s) required for the propagation of feature annotation.</text>
</comment>
<comment type="catalytic activity">
    <reaction evidence="10">
        <text>ITP + H2O = IMP + diphosphate + H(+)</text>
        <dbReference type="Rhea" id="RHEA:29399"/>
        <dbReference type="ChEBI" id="CHEBI:15377"/>
        <dbReference type="ChEBI" id="CHEBI:15378"/>
        <dbReference type="ChEBI" id="CHEBI:33019"/>
        <dbReference type="ChEBI" id="CHEBI:58053"/>
        <dbReference type="ChEBI" id="CHEBI:61402"/>
        <dbReference type="EC" id="3.6.1.66"/>
    </reaction>
</comment>
<evidence type="ECO:0000256" key="6">
    <source>
        <dbReference type="ARBA" id="ARBA00022842"/>
    </source>
</evidence>
<proteinExistence type="inferred from homology"/>
<dbReference type="SUPFAM" id="SSF52972">
    <property type="entry name" value="ITPase-like"/>
    <property type="match status" value="1"/>
</dbReference>
<comment type="cofactor">
    <cofactor evidence="10">
        <name>Mg(2+)</name>
        <dbReference type="ChEBI" id="CHEBI:18420"/>
    </cofactor>
    <text evidence="10">Binds 1 Mg(2+) ion per subunit.</text>
</comment>
<evidence type="ECO:0000256" key="11">
    <source>
        <dbReference type="RuleBase" id="RU003781"/>
    </source>
</evidence>
<dbReference type="FunFam" id="3.90.950.10:FF:000001">
    <property type="entry name" value="dITP/XTP pyrophosphatase"/>
    <property type="match status" value="1"/>
</dbReference>
<feature type="binding site" evidence="10">
    <location>
        <begin position="152"/>
        <end position="155"/>
    </location>
    <ligand>
        <name>substrate</name>
    </ligand>
</feature>
<dbReference type="STRING" id="546271.Selsp_1632"/>
<comment type="similarity">
    <text evidence="1 10 11">Belongs to the HAM1 NTPase family.</text>
</comment>
<evidence type="ECO:0000313" key="14">
    <source>
        <dbReference type="Proteomes" id="UP000003505"/>
    </source>
</evidence>
<dbReference type="EC" id="3.6.1.66" evidence="10"/>
<feature type="binding site" evidence="10">
    <location>
        <position position="70"/>
    </location>
    <ligand>
        <name>Mg(2+)</name>
        <dbReference type="ChEBI" id="CHEBI:18420"/>
    </ligand>
</feature>
<dbReference type="PANTHER" id="PTHR11067:SF9">
    <property type="entry name" value="INOSINE TRIPHOSPHATE PYROPHOSPHATASE"/>
    <property type="match status" value="1"/>
</dbReference>
<comment type="function">
    <text evidence="10">Pyrophosphatase that catalyzes the hydrolysis of nucleoside triphosphates to their monophosphate derivatives, with a high preference for the non-canonical purine nucleotides XTP (xanthosine triphosphate), dITP (deoxyinosine triphosphate) and ITP. Seems to function as a house-cleaning enzyme that removes non-canonical purine nucleotides from the nucleotide pool, thus preventing their incorporation into DNA/RNA and avoiding chromosomal lesions.</text>
</comment>
<comment type="subunit">
    <text evidence="2 10">Homodimer.</text>
</comment>
<dbReference type="Pfam" id="PF01725">
    <property type="entry name" value="Ham1p_like"/>
    <property type="match status" value="1"/>
</dbReference>
<keyword evidence="3 10" id="KW-0479">Metal-binding</keyword>
<dbReference type="PANTHER" id="PTHR11067">
    <property type="entry name" value="INOSINE TRIPHOSPHATE PYROPHOSPHATASE/HAM1 PROTEIN"/>
    <property type="match status" value="1"/>
</dbReference>
<dbReference type="EMBL" id="ACKP02000011">
    <property type="protein sequence ID" value="EEX78057.1"/>
    <property type="molecule type" value="Genomic_DNA"/>
</dbReference>
<dbReference type="EMBL" id="CP002637">
    <property type="protein sequence ID" value="AEC00588.1"/>
    <property type="molecule type" value="Genomic_DNA"/>
</dbReference>
<accession>C9LSV8</accession>
<evidence type="ECO:0000313" key="13">
    <source>
        <dbReference type="EMBL" id="EEX78057.1"/>
    </source>
</evidence>
<keyword evidence="4 10" id="KW-0547">Nucleotide-binding</keyword>
<comment type="catalytic activity">
    <reaction evidence="9 10">
        <text>XTP + H2O = XMP + diphosphate + H(+)</text>
        <dbReference type="Rhea" id="RHEA:28610"/>
        <dbReference type="ChEBI" id="CHEBI:15377"/>
        <dbReference type="ChEBI" id="CHEBI:15378"/>
        <dbReference type="ChEBI" id="CHEBI:33019"/>
        <dbReference type="ChEBI" id="CHEBI:57464"/>
        <dbReference type="ChEBI" id="CHEBI:61314"/>
        <dbReference type="EC" id="3.6.1.66"/>
    </reaction>
</comment>
<dbReference type="KEGG" id="ssg:Selsp_1632"/>
<dbReference type="InterPro" id="IPR020922">
    <property type="entry name" value="dITP/XTP_pyrophosphatase"/>
</dbReference>
<dbReference type="RefSeq" id="WP_006191394.1">
    <property type="nucleotide sequence ID" value="NC_015437.1"/>
</dbReference>
<dbReference type="GO" id="GO:0046872">
    <property type="term" value="F:metal ion binding"/>
    <property type="evidence" value="ECO:0007669"/>
    <property type="project" value="UniProtKB-KW"/>
</dbReference>